<dbReference type="KEGG" id="tsy:THSYN_03420"/>
<accession>A0A2K8U3E4</accession>
<feature type="transmembrane region" description="Helical" evidence="1">
    <location>
        <begin position="52"/>
        <end position="72"/>
    </location>
</feature>
<protein>
    <submittedName>
        <fullName evidence="2">Uncharacterized protein</fullName>
    </submittedName>
</protein>
<dbReference type="Proteomes" id="UP000232638">
    <property type="component" value="Chromosome"/>
</dbReference>
<keyword evidence="3" id="KW-1185">Reference proteome</keyword>
<dbReference type="RefSeq" id="WP_100917911.1">
    <property type="nucleotide sequence ID" value="NZ_CP020370.1"/>
</dbReference>
<dbReference type="OrthoDB" id="5625883at2"/>
<dbReference type="EMBL" id="CP020370">
    <property type="protein sequence ID" value="AUB80103.1"/>
    <property type="molecule type" value="Genomic_DNA"/>
</dbReference>
<keyword evidence="1" id="KW-0812">Transmembrane</keyword>
<proteinExistence type="predicted"/>
<organism evidence="2 3">
    <name type="scientific">Candidatus Thiodictyon syntrophicum</name>
    <dbReference type="NCBI Taxonomy" id="1166950"/>
    <lineage>
        <taxon>Bacteria</taxon>
        <taxon>Pseudomonadati</taxon>
        <taxon>Pseudomonadota</taxon>
        <taxon>Gammaproteobacteria</taxon>
        <taxon>Chromatiales</taxon>
        <taxon>Chromatiaceae</taxon>
        <taxon>Thiodictyon</taxon>
    </lineage>
</organism>
<keyword evidence="1" id="KW-0472">Membrane</keyword>
<sequence>MKYIASFLANLKSPWYHWYQGRRLVALAGMGLGLGVTGLFVTLTAGFGLFPLVLMLALDHVLIVLIALYVLVRFSLPGYLPLAFVDWFLVKQVLLIALPGILITRACTLGVATLAGRGRVQVVSLKKSILPQMNANERK</sequence>
<evidence type="ECO:0000313" key="2">
    <source>
        <dbReference type="EMBL" id="AUB80103.1"/>
    </source>
</evidence>
<name>A0A2K8U3E4_9GAMM</name>
<evidence type="ECO:0000256" key="1">
    <source>
        <dbReference type="SAM" id="Phobius"/>
    </source>
</evidence>
<evidence type="ECO:0000313" key="3">
    <source>
        <dbReference type="Proteomes" id="UP000232638"/>
    </source>
</evidence>
<keyword evidence="1" id="KW-1133">Transmembrane helix</keyword>
<gene>
    <name evidence="2" type="ORF">THSYN_03420</name>
</gene>
<feature type="transmembrane region" description="Helical" evidence="1">
    <location>
        <begin position="92"/>
        <end position="116"/>
    </location>
</feature>
<dbReference type="AlphaFoldDB" id="A0A2K8U3E4"/>
<reference evidence="2 3" key="1">
    <citation type="submission" date="2017-03" db="EMBL/GenBank/DDBJ databases">
        <title>Complete genome sequence of Candidatus 'Thiodictyon syntrophicum' sp. nov. strain Cad16T, a photolithoautotroph purple sulfur bacterium isolated from an alpine meromictic lake.</title>
        <authorList>
            <person name="Luedin S.M."/>
            <person name="Pothier J.F."/>
            <person name="Danza F."/>
            <person name="Storelli N."/>
            <person name="Wittwer M."/>
            <person name="Tonolla M."/>
        </authorList>
    </citation>
    <scope>NUCLEOTIDE SEQUENCE [LARGE SCALE GENOMIC DNA]</scope>
    <source>
        <strain evidence="2 3">Cad16T</strain>
    </source>
</reference>
<feature type="transmembrane region" description="Helical" evidence="1">
    <location>
        <begin position="24"/>
        <end position="45"/>
    </location>
</feature>